<evidence type="ECO:0000256" key="3">
    <source>
        <dbReference type="ARBA" id="ARBA00023004"/>
    </source>
</evidence>
<dbReference type="Proteomes" id="UP000831537">
    <property type="component" value="Chromosome"/>
</dbReference>
<evidence type="ECO:0000256" key="1">
    <source>
        <dbReference type="ARBA" id="ARBA00022714"/>
    </source>
</evidence>
<gene>
    <name evidence="8" type="ORF">MUN87_02885</name>
</gene>
<keyword evidence="6" id="KW-0812">Transmembrane</keyword>
<dbReference type="Pfam" id="PF00355">
    <property type="entry name" value="Rieske"/>
    <property type="match status" value="1"/>
</dbReference>
<keyword evidence="4" id="KW-0411">Iron-sulfur</keyword>
<organism evidence="8 9">
    <name type="scientific">Gracilibacillus salinarum</name>
    <dbReference type="NCBI Taxonomy" id="2932255"/>
    <lineage>
        <taxon>Bacteria</taxon>
        <taxon>Bacillati</taxon>
        <taxon>Bacillota</taxon>
        <taxon>Bacilli</taxon>
        <taxon>Bacillales</taxon>
        <taxon>Bacillaceae</taxon>
        <taxon>Gracilibacillus</taxon>
    </lineage>
</organism>
<evidence type="ECO:0000313" key="8">
    <source>
        <dbReference type="EMBL" id="UOQ87404.1"/>
    </source>
</evidence>
<accession>A0ABY4GT46</accession>
<evidence type="ECO:0000256" key="2">
    <source>
        <dbReference type="ARBA" id="ARBA00022723"/>
    </source>
</evidence>
<sequence>MAEKKQQVSRRQFLNYTLTGVGGFMAAGMLAPMVRFAIDPVLQASSSEEMHAVVDVSELTNEPQRFDWTIEQVDAWYTSNVTHSAWVYRDENDEIVALSPTCKHLGCAVNWNSNPDFPEEFYCPCHGGRYYKSGLNVPDTPPNAALDTFQMEVKEGTLYLGDTVPNPVQEGGAN</sequence>
<keyword evidence="6" id="KW-1133">Transmembrane helix</keyword>
<proteinExistence type="predicted"/>
<evidence type="ECO:0000259" key="7">
    <source>
        <dbReference type="PROSITE" id="PS51296"/>
    </source>
</evidence>
<dbReference type="RefSeq" id="WP_244747860.1">
    <property type="nucleotide sequence ID" value="NZ_CP095071.1"/>
</dbReference>
<evidence type="ECO:0000256" key="4">
    <source>
        <dbReference type="ARBA" id="ARBA00023014"/>
    </source>
</evidence>
<evidence type="ECO:0000313" key="9">
    <source>
        <dbReference type="Proteomes" id="UP000831537"/>
    </source>
</evidence>
<reference evidence="8 9" key="1">
    <citation type="submission" date="2022-04" db="EMBL/GenBank/DDBJ databases">
        <title>Gracilibacillus sp. isolated from saltern.</title>
        <authorList>
            <person name="Won M."/>
            <person name="Lee C.-M."/>
            <person name="Woen H.-Y."/>
            <person name="Kwon S.-W."/>
        </authorList>
    </citation>
    <scope>NUCLEOTIDE SEQUENCE [LARGE SCALE GENOMIC DNA]</scope>
    <source>
        <strain evidence="8 9">SSPM10-3</strain>
    </source>
</reference>
<name>A0ABY4GT46_9BACI</name>
<keyword evidence="2" id="KW-0479">Metal-binding</keyword>
<dbReference type="InterPro" id="IPR017941">
    <property type="entry name" value="Rieske_2Fe-2S"/>
</dbReference>
<dbReference type="CDD" id="cd03467">
    <property type="entry name" value="Rieske"/>
    <property type="match status" value="1"/>
</dbReference>
<keyword evidence="5" id="KW-1015">Disulfide bond</keyword>
<dbReference type="EMBL" id="CP095071">
    <property type="protein sequence ID" value="UOQ87404.1"/>
    <property type="molecule type" value="Genomic_DNA"/>
</dbReference>
<feature type="transmembrane region" description="Helical" evidence="6">
    <location>
        <begin position="13"/>
        <end position="38"/>
    </location>
</feature>
<keyword evidence="6" id="KW-0472">Membrane</keyword>
<protein>
    <submittedName>
        <fullName evidence="8">Ubiquinol-cytochrome c reductase iron-sulfur subunit</fullName>
    </submittedName>
</protein>
<evidence type="ECO:0000256" key="5">
    <source>
        <dbReference type="ARBA" id="ARBA00023157"/>
    </source>
</evidence>
<keyword evidence="3" id="KW-0408">Iron</keyword>
<dbReference type="Gene3D" id="2.102.10.10">
    <property type="entry name" value="Rieske [2Fe-2S] iron-sulphur domain"/>
    <property type="match status" value="1"/>
</dbReference>
<dbReference type="InterPro" id="IPR014349">
    <property type="entry name" value="Rieske_Fe-S_prot"/>
</dbReference>
<keyword evidence="1" id="KW-0001">2Fe-2S</keyword>
<dbReference type="Gene3D" id="1.20.5.700">
    <property type="entry name" value="Single helix bin"/>
    <property type="match status" value="1"/>
</dbReference>
<dbReference type="InterPro" id="IPR036922">
    <property type="entry name" value="Rieske_2Fe-2S_sf"/>
</dbReference>
<dbReference type="SUPFAM" id="SSF50022">
    <property type="entry name" value="ISP domain"/>
    <property type="match status" value="1"/>
</dbReference>
<dbReference type="PANTHER" id="PTHR10134">
    <property type="entry name" value="CYTOCHROME B-C1 COMPLEX SUBUNIT RIESKE, MITOCHONDRIAL"/>
    <property type="match status" value="1"/>
</dbReference>
<keyword evidence="9" id="KW-1185">Reference proteome</keyword>
<dbReference type="PROSITE" id="PS51318">
    <property type="entry name" value="TAT"/>
    <property type="match status" value="1"/>
</dbReference>
<feature type="domain" description="Rieske" evidence="7">
    <location>
        <begin position="87"/>
        <end position="160"/>
    </location>
</feature>
<dbReference type="PROSITE" id="PS51296">
    <property type="entry name" value="RIESKE"/>
    <property type="match status" value="1"/>
</dbReference>
<evidence type="ECO:0000256" key="6">
    <source>
        <dbReference type="SAM" id="Phobius"/>
    </source>
</evidence>
<dbReference type="InterPro" id="IPR006311">
    <property type="entry name" value="TAT_signal"/>
</dbReference>